<accession>A0ABU6XY12</accession>
<name>A0ABU6XY12_9FABA</name>
<proteinExistence type="predicted"/>
<evidence type="ECO:0000313" key="2">
    <source>
        <dbReference type="Proteomes" id="UP001341840"/>
    </source>
</evidence>
<dbReference type="Proteomes" id="UP001341840">
    <property type="component" value="Unassembled WGS sequence"/>
</dbReference>
<keyword evidence="2" id="KW-1185">Reference proteome</keyword>
<comment type="caution">
    <text evidence="1">The sequence shown here is derived from an EMBL/GenBank/DDBJ whole genome shotgun (WGS) entry which is preliminary data.</text>
</comment>
<protein>
    <submittedName>
        <fullName evidence="1">Uncharacterized protein</fullName>
    </submittedName>
</protein>
<sequence>MGQEPHFLLSKPLDNIFAGIHESNRFIGHTNERLDSQRVSSGVAMLSLRVQIGLPCDETRLKGTTTPIERSILFATKFPDQIIDKQQLQRFLGCLNYGSDTRCPEVDQGGKGEDRSMQMMQQICTGKDDLDYSYSSGSIQFRSLIETDCNSSGF</sequence>
<dbReference type="EMBL" id="JASCZI010214344">
    <property type="protein sequence ID" value="MED6202004.1"/>
    <property type="molecule type" value="Genomic_DNA"/>
</dbReference>
<gene>
    <name evidence="1" type="ORF">PIB30_101014</name>
</gene>
<organism evidence="1 2">
    <name type="scientific">Stylosanthes scabra</name>
    <dbReference type="NCBI Taxonomy" id="79078"/>
    <lineage>
        <taxon>Eukaryota</taxon>
        <taxon>Viridiplantae</taxon>
        <taxon>Streptophyta</taxon>
        <taxon>Embryophyta</taxon>
        <taxon>Tracheophyta</taxon>
        <taxon>Spermatophyta</taxon>
        <taxon>Magnoliopsida</taxon>
        <taxon>eudicotyledons</taxon>
        <taxon>Gunneridae</taxon>
        <taxon>Pentapetalae</taxon>
        <taxon>rosids</taxon>
        <taxon>fabids</taxon>
        <taxon>Fabales</taxon>
        <taxon>Fabaceae</taxon>
        <taxon>Papilionoideae</taxon>
        <taxon>50 kb inversion clade</taxon>
        <taxon>dalbergioids sensu lato</taxon>
        <taxon>Dalbergieae</taxon>
        <taxon>Pterocarpus clade</taxon>
        <taxon>Stylosanthes</taxon>
    </lineage>
</organism>
<evidence type="ECO:0000313" key="1">
    <source>
        <dbReference type="EMBL" id="MED6202004.1"/>
    </source>
</evidence>
<reference evidence="1 2" key="1">
    <citation type="journal article" date="2023" name="Plants (Basel)">
        <title>Bridging the Gap: Combining Genomics and Transcriptomics Approaches to Understand Stylosanthes scabra, an Orphan Legume from the Brazilian Caatinga.</title>
        <authorList>
            <person name="Ferreira-Neto J.R.C."/>
            <person name="da Silva M.D."/>
            <person name="Binneck E."/>
            <person name="de Melo N.F."/>
            <person name="da Silva R.H."/>
            <person name="de Melo A.L.T.M."/>
            <person name="Pandolfi V."/>
            <person name="Bustamante F.O."/>
            <person name="Brasileiro-Vidal A.C."/>
            <person name="Benko-Iseppon A.M."/>
        </authorList>
    </citation>
    <scope>NUCLEOTIDE SEQUENCE [LARGE SCALE GENOMIC DNA]</scope>
    <source>
        <tissue evidence="1">Leaves</tissue>
    </source>
</reference>